<proteinExistence type="inferred from homology"/>
<dbReference type="Proteomes" id="UP001597115">
    <property type="component" value="Unassembled WGS sequence"/>
</dbReference>
<evidence type="ECO:0000256" key="3">
    <source>
        <dbReference type="ARBA" id="ARBA00011950"/>
    </source>
</evidence>
<evidence type="ECO:0000256" key="7">
    <source>
        <dbReference type="ARBA" id="ARBA00026066"/>
    </source>
</evidence>
<evidence type="ECO:0000256" key="1">
    <source>
        <dbReference type="ARBA" id="ARBA00005046"/>
    </source>
</evidence>
<evidence type="ECO:0000256" key="11">
    <source>
        <dbReference type="ARBA" id="ARBA00032474"/>
    </source>
</evidence>
<dbReference type="InterPro" id="IPR036563">
    <property type="entry name" value="MoaE_sf"/>
</dbReference>
<evidence type="ECO:0000256" key="10">
    <source>
        <dbReference type="ARBA" id="ARBA00030781"/>
    </source>
</evidence>
<dbReference type="PANTHER" id="PTHR23404">
    <property type="entry name" value="MOLYBDOPTERIN SYNTHASE RELATED"/>
    <property type="match status" value="1"/>
</dbReference>
<comment type="similarity">
    <text evidence="2">Belongs to the MoaE family.</text>
</comment>
<evidence type="ECO:0000256" key="6">
    <source>
        <dbReference type="ARBA" id="ARBA00025448"/>
    </source>
</evidence>
<dbReference type="Gene3D" id="3.90.1170.40">
    <property type="entry name" value="Molybdopterin biosynthesis MoaE subunit"/>
    <property type="match status" value="1"/>
</dbReference>
<dbReference type="Pfam" id="PF02391">
    <property type="entry name" value="MoaE"/>
    <property type="match status" value="1"/>
</dbReference>
<sequence>MIAVSVQREPFSVDAALALLEALGGGAVASFVGLVRADDGVEQLALEHYPGMTEAALRRLAEEARDRWSLAGATIIHRVGPMHPGDRIVLVATCAPHRKDALESCAYLIDRLKTDAPFWKRETRGGEQSWVEARASDEEAAEKWN</sequence>
<dbReference type="EMBL" id="JBHUDY010000001">
    <property type="protein sequence ID" value="MFD1611110.1"/>
    <property type="molecule type" value="Genomic_DNA"/>
</dbReference>
<dbReference type="SUPFAM" id="SSF54690">
    <property type="entry name" value="Molybdopterin synthase subunit MoaE"/>
    <property type="match status" value="1"/>
</dbReference>
<comment type="caution">
    <text evidence="14">The sequence shown here is derived from an EMBL/GenBank/DDBJ whole genome shotgun (WGS) entry which is preliminary data.</text>
</comment>
<comment type="catalytic activity">
    <reaction evidence="12">
        <text>2 [molybdopterin-synthase sulfur-carrier protein]-C-terminal-Gly-aminoethanethioate + cyclic pyranopterin phosphate + H2O = molybdopterin + 2 [molybdopterin-synthase sulfur-carrier protein]-C-terminal Gly-Gly + 2 H(+)</text>
        <dbReference type="Rhea" id="RHEA:26333"/>
        <dbReference type="Rhea" id="RHEA-COMP:12202"/>
        <dbReference type="Rhea" id="RHEA-COMP:19907"/>
        <dbReference type="ChEBI" id="CHEBI:15377"/>
        <dbReference type="ChEBI" id="CHEBI:15378"/>
        <dbReference type="ChEBI" id="CHEBI:58698"/>
        <dbReference type="ChEBI" id="CHEBI:59648"/>
        <dbReference type="ChEBI" id="CHEBI:90778"/>
        <dbReference type="ChEBI" id="CHEBI:232372"/>
        <dbReference type="EC" id="2.8.1.12"/>
    </reaction>
</comment>
<evidence type="ECO:0000256" key="9">
    <source>
        <dbReference type="ARBA" id="ARBA00030407"/>
    </source>
</evidence>
<comment type="subunit">
    <text evidence="7">Heterotetramer of 2 MoaD subunits and 2 MoaE subunits. Also stable as homodimer. The enzyme changes between these two forms during catalysis.</text>
</comment>
<evidence type="ECO:0000256" key="8">
    <source>
        <dbReference type="ARBA" id="ARBA00029745"/>
    </source>
</evidence>
<comment type="pathway">
    <text evidence="1">Cofactor biosynthesis; molybdopterin biosynthesis.</text>
</comment>
<name>A0ABW4I0I0_9SPHN</name>
<reference evidence="15" key="1">
    <citation type="journal article" date="2019" name="Int. J. Syst. Evol. Microbiol.">
        <title>The Global Catalogue of Microorganisms (GCM) 10K type strain sequencing project: providing services to taxonomists for standard genome sequencing and annotation.</title>
        <authorList>
            <consortium name="The Broad Institute Genomics Platform"/>
            <consortium name="The Broad Institute Genome Sequencing Center for Infectious Disease"/>
            <person name="Wu L."/>
            <person name="Ma J."/>
        </authorList>
    </citation>
    <scope>NUCLEOTIDE SEQUENCE [LARGE SCALE GENOMIC DNA]</scope>
    <source>
        <strain evidence="15">CGMCC 1.16275</strain>
    </source>
</reference>
<evidence type="ECO:0000256" key="12">
    <source>
        <dbReference type="ARBA" id="ARBA00049878"/>
    </source>
</evidence>
<keyword evidence="15" id="KW-1185">Reference proteome</keyword>
<dbReference type="InterPro" id="IPR003448">
    <property type="entry name" value="Mopterin_biosynth_MoaE"/>
</dbReference>
<comment type="function">
    <text evidence="6">Converts molybdopterin precursor Z into molybdopterin. This requires the incorporation of two sulfur atoms into precursor Z to generate a dithiolene group. The sulfur is provided by MoaD.</text>
</comment>
<evidence type="ECO:0000256" key="4">
    <source>
        <dbReference type="ARBA" id="ARBA00013858"/>
    </source>
</evidence>
<evidence type="ECO:0000313" key="15">
    <source>
        <dbReference type="Proteomes" id="UP001597115"/>
    </source>
</evidence>
<gene>
    <name evidence="14" type="ORF">ACFSCW_04765</name>
</gene>
<evidence type="ECO:0000313" key="14">
    <source>
        <dbReference type="EMBL" id="MFD1611110.1"/>
    </source>
</evidence>
<keyword evidence="5" id="KW-0501">Molybdenum cofactor biosynthesis</keyword>
<feature type="region of interest" description="Disordered" evidence="13">
    <location>
        <begin position="123"/>
        <end position="145"/>
    </location>
</feature>
<evidence type="ECO:0000256" key="5">
    <source>
        <dbReference type="ARBA" id="ARBA00023150"/>
    </source>
</evidence>
<feature type="compositionally biased region" description="Basic and acidic residues" evidence="13">
    <location>
        <begin position="134"/>
        <end position="145"/>
    </location>
</feature>
<evidence type="ECO:0000256" key="13">
    <source>
        <dbReference type="SAM" id="MobiDB-lite"/>
    </source>
</evidence>
<protein>
    <recommendedName>
        <fullName evidence="4">Molybdopterin synthase catalytic subunit</fullName>
        <ecNumber evidence="3">2.8.1.12</ecNumber>
    </recommendedName>
    <alternativeName>
        <fullName evidence="10">MPT synthase subunit 2</fullName>
    </alternativeName>
    <alternativeName>
        <fullName evidence="8">Molybdenum cofactor biosynthesis protein E</fullName>
    </alternativeName>
    <alternativeName>
        <fullName evidence="9">Molybdopterin-converting factor large subunit</fullName>
    </alternativeName>
    <alternativeName>
        <fullName evidence="11">Molybdopterin-converting factor subunit 2</fullName>
    </alternativeName>
</protein>
<evidence type="ECO:0000256" key="2">
    <source>
        <dbReference type="ARBA" id="ARBA00005426"/>
    </source>
</evidence>
<dbReference type="CDD" id="cd00756">
    <property type="entry name" value="MoaE"/>
    <property type="match status" value="1"/>
</dbReference>
<dbReference type="EC" id="2.8.1.12" evidence="3"/>
<dbReference type="RefSeq" id="WP_380887419.1">
    <property type="nucleotide sequence ID" value="NZ_JBHUDY010000001.1"/>
</dbReference>
<organism evidence="14 15">
    <name type="scientific">Sphingomonas tabacisoli</name>
    <dbReference type="NCBI Taxonomy" id="2249466"/>
    <lineage>
        <taxon>Bacteria</taxon>
        <taxon>Pseudomonadati</taxon>
        <taxon>Pseudomonadota</taxon>
        <taxon>Alphaproteobacteria</taxon>
        <taxon>Sphingomonadales</taxon>
        <taxon>Sphingomonadaceae</taxon>
        <taxon>Sphingomonas</taxon>
    </lineage>
</organism>
<accession>A0ABW4I0I0</accession>